<comment type="caution">
    <text evidence="1">The sequence shown here is derived from an EMBL/GenBank/DDBJ whole genome shotgun (WGS) entry which is preliminary data.</text>
</comment>
<gene>
    <name evidence="1" type="ORF">T02_443</name>
</gene>
<sequence>MRWFVKKWQMIFSLSITDVLRTIFGNLMEANSFH</sequence>
<dbReference type="AlphaFoldDB" id="A0A0V1L3X2"/>
<dbReference type="Proteomes" id="UP000054721">
    <property type="component" value="Unassembled WGS sequence"/>
</dbReference>
<organism evidence="1 2">
    <name type="scientific">Trichinella nativa</name>
    <dbReference type="NCBI Taxonomy" id="6335"/>
    <lineage>
        <taxon>Eukaryota</taxon>
        <taxon>Metazoa</taxon>
        <taxon>Ecdysozoa</taxon>
        <taxon>Nematoda</taxon>
        <taxon>Enoplea</taxon>
        <taxon>Dorylaimia</taxon>
        <taxon>Trichinellida</taxon>
        <taxon>Trichinellidae</taxon>
        <taxon>Trichinella</taxon>
    </lineage>
</organism>
<keyword evidence="2" id="KW-1185">Reference proteome</keyword>
<proteinExistence type="predicted"/>
<evidence type="ECO:0000313" key="2">
    <source>
        <dbReference type="Proteomes" id="UP000054721"/>
    </source>
</evidence>
<dbReference type="EMBL" id="JYDW01000150">
    <property type="protein sequence ID" value="KRZ53938.1"/>
    <property type="molecule type" value="Genomic_DNA"/>
</dbReference>
<evidence type="ECO:0000313" key="1">
    <source>
        <dbReference type="EMBL" id="KRZ53938.1"/>
    </source>
</evidence>
<protein>
    <submittedName>
        <fullName evidence="1">Uncharacterized protein</fullName>
    </submittedName>
</protein>
<accession>A0A0V1L3X2</accession>
<reference evidence="1 2" key="1">
    <citation type="submission" date="2015-05" db="EMBL/GenBank/DDBJ databases">
        <title>Evolution of Trichinella species and genotypes.</title>
        <authorList>
            <person name="Korhonen P.K."/>
            <person name="Edoardo P."/>
            <person name="Giuseppe L.R."/>
            <person name="Gasser R.B."/>
        </authorList>
    </citation>
    <scope>NUCLEOTIDE SEQUENCE [LARGE SCALE GENOMIC DNA]</scope>
    <source>
        <strain evidence="1">ISS10</strain>
    </source>
</reference>
<name>A0A0V1L3X2_9BILA</name>